<accession>A0A0G0S6P3</accession>
<dbReference type="GO" id="GO:0071949">
    <property type="term" value="F:FAD binding"/>
    <property type="evidence" value="ECO:0007669"/>
    <property type="project" value="InterPro"/>
</dbReference>
<dbReference type="PRINTS" id="PR00420">
    <property type="entry name" value="RNGMNOXGNASE"/>
</dbReference>
<feature type="domain" description="FAD-binding" evidence="1">
    <location>
        <begin position="89"/>
        <end position="155"/>
    </location>
</feature>
<dbReference type="InterPro" id="IPR011777">
    <property type="entry name" value="Geranylgeranyl_Rdtase_fam"/>
</dbReference>
<dbReference type="InterPro" id="IPR036188">
    <property type="entry name" value="FAD/NAD-bd_sf"/>
</dbReference>
<organism evidence="2 3">
    <name type="scientific">Candidatus Gottesmanbacteria bacterium GW2011_GWC2_39_8</name>
    <dbReference type="NCBI Taxonomy" id="1618450"/>
    <lineage>
        <taxon>Bacteria</taxon>
        <taxon>Candidatus Gottesmaniibacteriota</taxon>
    </lineage>
</organism>
<feature type="non-terminal residue" evidence="2">
    <location>
        <position position="229"/>
    </location>
</feature>
<gene>
    <name evidence="2" type="ORF">UT63_C0100G0011</name>
</gene>
<evidence type="ECO:0000313" key="3">
    <source>
        <dbReference type="Proteomes" id="UP000034539"/>
    </source>
</evidence>
<dbReference type="Gene3D" id="3.50.50.60">
    <property type="entry name" value="FAD/NAD(P)-binding domain"/>
    <property type="match status" value="1"/>
</dbReference>
<dbReference type="SUPFAM" id="SSF51905">
    <property type="entry name" value="FAD/NAD(P)-binding domain"/>
    <property type="match status" value="1"/>
</dbReference>
<dbReference type="PANTHER" id="PTHR42685:SF22">
    <property type="entry name" value="CONDITIONED MEDIUM FACTOR RECEPTOR 1"/>
    <property type="match status" value="1"/>
</dbReference>
<dbReference type="InterPro" id="IPR002938">
    <property type="entry name" value="FAD-bd"/>
</dbReference>
<reference evidence="2 3" key="1">
    <citation type="journal article" date="2015" name="Nature">
        <title>rRNA introns, odd ribosomes, and small enigmatic genomes across a large radiation of phyla.</title>
        <authorList>
            <person name="Brown C.T."/>
            <person name="Hug L.A."/>
            <person name="Thomas B.C."/>
            <person name="Sharon I."/>
            <person name="Castelle C.J."/>
            <person name="Singh A."/>
            <person name="Wilkins M.J."/>
            <person name="Williams K.H."/>
            <person name="Banfield J.F."/>
        </authorList>
    </citation>
    <scope>NUCLEOTIDE SEQUENCE [LARGE SCALE GENOMIC DNA]</scope>
</reference>
<protein>
    <submittedName>
        <fullName evidence="2">Geranylgeranyl reductase family protein</fullName>
    </submittedName>
</protein>
<sequence length="229" mass="24894">MLYDVIVSGLGPAGSTAAYELASRGLKVLAFDKEKFPRYKPCGGCVSLKAEKILPFDFKAVIEDTVYGAVFTFKSKRPISIMSHRPIGYNVNRDKFDNLLKEKAREAGTEIKEGERVIGIEQGNGHIDIKTSQGSYKAKILIGADGANGIVGRDVLGFDSKLCAVAIEAEIPYDKEKIAVLKGRLLIDFGCIPHGYAWVFPKANSLSVGIAGLSIKVKGQVKKYFADFV</sequence>
<dbReference type="InterPro" id="IPR050407">
    <property type="entry name" value="Geranylgeranyl_reductase"/>
</dbReference>
<proteinExistence type="predicted"/>
<evidence type="ECO:0000313" key="2">
    <source>
        <dbReference type="EMBL" id="KKR30400.1"/>
    </source>
</evidence>
<dbReference type="GO" id="GO:0016628">
    <property type="term" value="F:oxidoreductase activity, acting on the CH-CH group of donors, NAD or NADP as acceptor"/>
    <property type="evidence" value="ECO:0007669"/>
    <property type="project" value="InterPro"/>
</dbReference>
<dbReference type="NCBIfam" id="TIGR02032">
    <property type="entry name" value="GG-red-SF"/>
    <property type="match status" value="1"/>
</dbReference>
<evidence type="ECO:0000259" key="1">
    <source>
        <dbReference type="Pfam" id="PF01494"/>
    </source>
</evidence>
<comment type="caution">
    <text evidence="2">The sequence shown here is derived from an EMBL/GenBank/DDBJ whole genome shotgun (WGS) entry which is preliminary data.</text>
</comment>
<dbReference type="EMBL" id="LBXN01000100">
    <property type="protein sequence ID" value="KKR30400.1"/>
    <property type="molecule type" value="Genomic_DNA"/>
</dbReference>
<name>A0A0G0S6P3_9BACT</name>
<dbReference type="PANTHER" id="PTHR42685">
    <property type="entry name" value="GERANYLGERANYL DIPHOSPHATE REDUCTASE"/>
    <property type="match status" value="1"/>
</dbReference>
<dbReference type="AlphaFoldDB" id="A0A0G0S6P3"/>
<dbReference type="Pfam" id="PF01494">
    <property type="entry name" value="FAD_binding_3"/>
    <property type="match status" value="1"/>
</dbReference>
<dbReference type="Proteomes" id="UP000034539">
    <property type="component" value="Unassembled WGS sequence"/>
</dbReference>